<evidence type="ECO:0000313" key="2">
    <source>
        <dbReference type="EMBL" id="CAE0807776.1"/>
    </source>
</evidence>
<dbReference type="PANTHER" id="PTHR34370">
    <property type="entry name" value="OS04G0600100 PROTEIN"/>
    <property type="match status" value="1"/>
</dbReference>
<keyword evidence="1" id="KW-0812">Transmembrane</keyword>
<protein>
    <submittedName>
        <fullName evidence="2">Uncharacterized protein</fullName>
    </submittedName>
</protein>
<feature type="transmembrane region" description="Helical" evidence="1">
    <location>
        <begin position="303"/>
        <end position="328"/>
    </location>
</feature>
<sequence length="334" mass="35753">MPIFDLRAELSFCHAALALLLISVCVFWIGLPTHASGPAQLFATQVSVRGLQHPRSLGLLARPPAITQPHVVPTSSGAGVRGVAARQPSALGALSPMSARLVSNAYPTPDSAPQSGLMERALGDVLIDLSLLAMAVGMMGLMGARPKDAWGLAGRRSLALYASNADMEVTDGQGSYQVKVQEGNFFQRLGKRMRNMCGNNLNRKQLMKLGVFVLLSYGCVSNCFMAVCFSVSWYLHCVQYGLSPLAAGQWSKFLLIYVGVYAVNNVLRPLRVSIAIAIAPFFEKAVHFIERRTGFGRRASCAVLVFVVNILGTFSLLLCGASVASIAAGLPLPR</sequence>
<keyword evidence="1" id="KW-1133">Transmembrane helix</keyword>
<accession>A0A7S4CVG3</accession>
<organism evidence="2">
    <name type="scientific">Eutreptiella gymnastica</name>
    <dbReference type="NCBI Taxonomy" id="73025"/>
    <lineage>
        <taxon>Eukaryota</taxon>
        <taxon>Discoba</taxon>
        <taxon>Euglenozoa</taxon>
        <taxon>Euglenida</taxon>
        <taxon>Spirocuta</taxon>
        <taxon>Euglenophyceae</taxon>
        <taxon>Eutreptiales</taxon>
        <taxon>Eutreptiaceae</taxon>
        <taxon>Eutreptiella</taxon>
    </lineage>
</organism>
<reference evidence="2" key="1">
    <citation type="submission" date="2021-01" db="EMBL/GenBank/DDBJ databases">
        <authorList>
            <person name="Corre E."/>
            <person name="Pelletier E."/>
            <person name="Niang G."/>
            <person name="Scheremetjew M."/>
            <person name="Finn R."/>
            <person name="Kale V."/>
            <person name="Holt S."/>
            <person name="Cochrane G."/>
            <person name="Meng A."/>
            <person name="Brown T."/>
            <person name="Cohen L."/>
        </authorList>
    </citation>
    <scope>NUCLEOTIDE SEQUENCE</scope>
    <source>
        <strain evidence="2">CCMP1594</strain>
    </source>
</reference>
<feature type="transmembrane region" description="Helical" evidence="1">
    <location>
        <begin position="255"/>
        <end position="282"/>
    </location>
</feature>
<keyword evidence="1" id="KW-0472">Membrane</keyword>
<dbReference type="EMBL" id="HBJA01053322">
    <property type="protein sequence ID" value="CAE0807776.1"/>
    <property type="molecule type" value="Transcribed_RNA"/>
</dbReference>
<dbReference type="AlphaFoldDB" id="A0A7S4CVG3"/>
<proteinExistence type="predicted"/>
<feature type="transmembrane region" description="Helical" evidence="1">
    <location>
        <begin position="12"/>
        <end position="31"/>
    </location>
</feature>
<name>A0A7S4CVG3_9EUGL</name>
<dbReference type="PANTHER" id="PTHR34370:SF1">
    <property type="entry name" value="OS04G0600100 PROTEIN"/>
    <property type="match status" value="1"/>
</dbReference>
<gene>
    <name evidence="2" type="ORF">EGYM00163_LOCUS18905</name>
</gene>
<feature type="transmembrane region" description="Helical" evidence="1">
    <location>
        <begin position="209"/>
        <end position="235"/>
    </location>
</feature>
<evidence type="ECO:0000256" key="1">
    <source>
        <dbReference type="SAM" id="Phobius"/>
    </source>
</evidence>